<dbReference type="PROSITE" id="PS50002">
    <property type="entry name" value="SH3"/>
    <property type="match status" value="1"/>
</dbReference>
<dbReference type="SMART" id="SM00326">
    <property type="entry name" value="SH3"/>
    <property type="match status" value="1"/>
</dbReference>
<reference evidence="5" key="1">
    <citation type="journal article" date="2012" name="Proc. Natl. Acad. Sci. U.S.A.">
        <title>Antigenic diversity is generated by distinct evolutionary mechanisms in African trypanosome species.</title>
        <authorList>
            <person name="Jackson A.P."/>
            <person name="Berry A."/>
            <person name="Aslett M."/>
            <person name="Allison H.C."/>
            <person name="Burton P."/>
            <person name="Vavrova-Anderson J."/>
            <person name="Brown R."/>
            <person name="Browne H."/>
            <person name="Corton N."/>
            <person name="Hauser H."/>
            <person name="Gamble J."/>
            <person name="Gilderthorp R."/>
            <person name="Marcello L."/>
            <person name="McQuillan J."/>
            <person name="Otto T.D."/>
            <person name="Quail M.A."/>
            <person name="Sanders M.J."/>
            <person name="van Tonder A."/>
            <person name="Ginger M.L."/>
            <person name="Field M.C."/>
            <person name="Barry J.D."/>
            <person name="Hertz-Fowler C."/>
            <person name="Berriman M."/>
        </authorList>
    </citation>
    <scope>NUCLEOTIDE SEQUENCE</scope>
    <source>
        <strain evidence="5">IL3000</strain>
    </source>
</reference>
<feature type="region of interest" description="Disordered" evidence="3">
    <location>
        <begin position="99"/>
        <end position="151"/>
    </location>
</feature>
<keyword evidence="1 2" id="KW-0728">SH3 domain</keyword>
<protein>
    <submittedName>
        <fullName evidence="5">Uncharacterized protein TCIL3000_10_12590</fullName>
    </submittedName>
</protein>
<dbReference type="Gene3D" id="2.30.30.40">
    <property type="entry name" value="SH3 Domains"/>
    <property type="match status" value="1"/>
</dbReference>
<feature type="compositionally biased region" description="Acidic residues" evidence="3">
    <location>
        <begin position="113"/>
        <end position="138"/>
    </location>
</feature>
<evidence type="ECO:0000256" key="1">
    <source>
        <dbReference type="ARBA" id="ARBA00022443"/>
    </source>
</evidence>
<proteinExistence type="predicted"/>
<evidence type="ECO:0000256" key="2">
    <source>
        <dbReference type="PROSITE-ProRule" id="PRU00192"/>
    </source>
</evidence>
<dbReference type="InterPro" id="IPR001452">
    <property type="entry name" value="SH3_domain"/>
</dbReference>
<sequence>MKFMVTCGRFFPSDAIGIEIIWSRFGTYYRIKALKAIVKSQESAAPSNRPESAVVKAKNTPVSEYTSPLAGKWKSWILTVLLFAAMELAYRVQLRCRQSAPGGSEGRKRSEVGFDEEDELEDDLSESEECNDEDEWSEESDRPLVRPLTCRGNENSSGGRVYVAMYDYESPEREGYIGFRAGDRFLIDDYTESGWCHAVRAAEGAEEGRRGLVPGNFLRLFERETKL</sequence>
<gene>
    <name evidence="5" type="ORF">TCIL3000_10_12590</name>
</gene>
<evidence type="ECO:0000256" key="3">
    <source>
        <dbReference type="SAM" id="MobiDB-lite"/>
    </source>
</evidence>
<dbReference type="EMBL" id="HE575323">
    <property type="protein sequence ID" value="CCC94477.1"/>
    <property type="molecule type" value="Genomic_DNA"/>
</dbReference>
<name>G0UYL0_TRYCI</name>
<dbReference type="InterPro" id="IPR036028">
    <property type="entry name" value="SH3-like_dom_sf"/>
</dbReference>
<feature type="domain" description="SH3" evidence="4">
    <location>
        <begin position="157"/>
        <end position="223"/>
    </location>
</feature>
<evidence type="ECO:0000313" key="5">
    <source>
        <dbReference type="EMBL" id="CCC94477.1"/>
    </source>
</evidence>
<dbReference type="SUPFAM" id="SSF50044">
    <property type="entry name" value="SH3-domain"/>
    <property type="match status" value="1"/>
</dbReference>
<dbReference type="VEuPathDB" id="TriTrypDB:TcIL3000_10_12590"/>
<evidence type="ECO:0000259" key="4">
    <source>
        <dbReference type="PROSITE" id="PS50002"/>
    </source>
</evidence>
<accession>G0UYL0</accession>
<dbReference type="AlphaFoldDB" id="G0UYL0"/>
<organism evidence="5">
    <name type="scientific">Trypanosoma congolense (strain IL3000)</name>
    <dbReference type="NCBI Taxonomy" id="1068625"/>
    <lineage>
        <taxon>Eukaryota</taxon>
        <taxon>Discoba</taxon>
        <taxon>Euglenozoa</taxon>
        <taxon>Kinetoplastea</taxon>
        <taxon>Metakinetoplastina</taxon>
        <taxon>Trypanosomatida</taxon>
        <taxon>Trypanosomatidae</taxon>
        <taxon>Trypanosoma</taxon>
        <taxon>Nannomonas</taxon>
    </lineage>
</organism>
<dbReference type="CDD" id="cd00174">
    <property type="entry name" value="SH3"/>
    <property type="match status" value="1"/>
</dbReference>